<evidence type="ECO:0008006" key="4">
    <source>
        <dbReference type="Google" id="ProtNLM"/>
    </source>
</evidence>
<dbReference type="VEuPathDB" id="FungiDB:LELG_03911"/>
<protein>
    <recommendedName>
        <fullName evidence="4">Transmembrane protein</fullName>
    </recommendedName>
</protein>
<dbReference type="GeneID" id="5232052"/>
<name>A5E2S4_LODEL</name>
<organism evidence="2 3">
    <name type="scientific">Lodderomyces elongisporus (strain ATCC 11503 / CBS 2605 / JCM 1781 / NBRC 1676 / NRRL YB-4239)</name>
    <name type="common">Yeast</name>
    <name type="synonym">Saccharomyces elongisporus</name>
    <dbReference type="NCBI Taxonomy" id="379508"/>
    <lineage>
        <taxon>Eukaryota</taxon>
        <taxon>Fungi</taxon>
        <taxon>Dikarya</taxon>
        <taxon>Ascomycota</taxon>
        <taxon>Saccharomycotina</taxon>
        <taxon>Pichiomycetes</taxon>
        <taxon>Debaryomycetaceae</taxon>
        <taxon>Candida/Lodderomyces clade</taxon>
        <taxon>Lodderomyces</taxon>
    </lineage>
</organism>
<evidence type="ECO:0000313" key="3">
    <source>
        <dbReference type="Proteomes" id="UP000001996"/>
    </source>
</evidence>
<dbReference type="InParanoid" id="A5E2S4"/>
<keyword evidence="1" id="KW-1133">Transmembrane helix</keyword>
<dbReference type="OrthoDB" id="4010386at2759"/>
<dbReference type="AlphaFoldDB" id="A5E2S4"/>
<dbReference type="STRING" id="379508.A5E2S4"/>
<dbReference type="OMA" id="FPNFIMR"/>
<dbReference type="EMBL" id="CH981528">
    <property type="protein sequence ID" value="EDK45732.1"/>
    <property type="molecule type" value="Genomic_DNA"/>
</dbReference>
<feature type="transmembrane region" description="Helical" evidence="1">
    <location>
        <begin position="80"/>
        <end position="106"/>
    </location>
</feature>
<reference evidence="2 3" key="1">
    <citation type="journal article" date="2009" name="Nature">
        <title>Evolution of pathogenicity and sexual reproduction in eight Candida genomes.</title>
        <authorList>
            <person name="Butler G."/>
            <person name="Rasmussen M.D."/>
            <person name="Lin M.F."/>
            <person name="Santos M.A."/>
            <person name="Sakthikumar S."/>
            <person name="Munro C.A."/>
            <person name="Rheinbay E."/>
            <person name="Grabherr M."/>
            <person name="Forche A."/>
            <person name="Reedy J.L."/>
            <person name="Agrafioti I."/>
            <person name="Arnaud M.B."/>
            <person name="Bates S."/>
            <person name="Brown A.J."/>
            <person name="Brunke S."/>
            <person name="Costanzo M.C."/>
            <person name="Fitzpatrick D.A."/>
            <person name="de Groot P.W."/>
            <person name="Harris D."/>
            <person name="Hoyer L.L."/>
            <person name="Hube B."/>
            <person name="Klis F.M."/>
            <person name="Kodira C."/>
            <person name="Lennard N."/>
            <person name="Logue M.E."/>
            <person name="Martin R."/>
            <person name="Neiman A.M."/>
            <person name="Nikolaou E."/>
            <person name="Quail M.A."/>
            <person name="Quinn J."/>
            <person name="Santos M.C."/>
            <person name="Schmitzberger F.F."/>
            <person name="Sherlock G."/>
            <person name="Shah P."/>
            <person name="Silverstein K.A."/>
            <person name="Skrzypek M.S."/>
            <person name="Soll D."/>
            <person name="Staggs R."/>
            <person name="Stansfield I."/>
            <person name="Stumpf M.P."/>
            <person name="Sudbery P.E."/>
            <person name="Srikantha T."/>
            <person name="Zeng Q."/>
            <person name="Berman J."/>
            <person name="Berriman M."/>
            <person name="Heitman J."/>
            <person name="Gow N.A."/>
            <person name="Lorenz M.C."/>
            <person name="Birren B.W."/>
            <person name="Kellis M."/>
            <person name="Cuomo C.A."/>
        </authorList>
    </citation>
    <scope>NUCLEOTIDE SEQUENCE [LARGE SCALE GENOMIC DNA]</scope>
    <source>
        <strain evidence="3">ATCC 11503 / BCRC 21390 / CBS 2605 / JCM 1781 / NBRC 1676 / NRRL YB-4239</strain>
    </source>
</reference>
<keyword evidence="1" id="KW-0472">Membrane</keyword>
<evidence type="ECO:0000256" key="1">
    <source>
        <dbReference type="SAM" id="Phobius"/>
    </source>
</evidence>
<proteinExistence type="predicted"/>
<feature type="transmembrane region" description="Helical" evidence="1">
    <location>
        <begin position="49"/>
        <end position="68"/>
    </location>
</feature>
<dbReference type="HOGENOM" id="CLU_087023_0_0_1"/>
<dbReference type="InterPro" id="IPR012470">
    <property type="entry name" value="Pup1-like"/>
</dbReference>
<dbReference type="Pfam" id="PF07954">
    <property type="entry name" value="DUF1689"/>
    <property type="match status" value="1"/>
</dbReference>
<accession>A5E2S4</accession>
<keyword evidence="1" id="KW-0812">Transmembrane</keyword>
<dbReference type="eggNOG" id="ENOG502S01E">
    <property type="taxonomic scope" value="Eukaryota"/>
</dbReference>
<gene>
    <name evidence="2" type="ORF">LELG_03911</name>
</gene>
<dbReference type="KEGG" id="lel:PVL30_004735"/>
<sequence length="213" mass="24013">MSTNPLKEVLTGEQFQRLVNFYEADQKLDHNDRLAIAGQLQAIAIKSNLAGYTAGMLGFFGPSLYFRIAKKPVPNPFFLIQYPFLSLCVGFGTLIIGNNVTARYLYNKVKNDRKDAPNANVANAWDQMDYGNLSAFTLYYLRTAFNPMFIIRDPRQASNASYIDDKLKQKLNLHFIEGVGLGQHDSEGGKHELGVWDKLRLHHGLDVSTPKQN</sequence>
<evidence type="ECO:0000313" key="2">
    <source>
        <dbReference type="EMBL" id="EDK45732.1"/>
    </source>
</evidence>
<dbReference type="Proteomes" id="UP000001996">
    <property type="component" value="Unassembled WGS sequence"/>
</dbReference>
<keyword evidence="3" id="KW-1185">Reference proteome</keyword>